<feature type="region of interest" description="Disordered" evidence="1">
    <location>
        <begin position="95"/>
        <end position="114"/>
    </location>
</feature>
<dbReference type="Proteomes" id="UP000627838">
    <property type="component" value="Unassembled WGS sequence"/>
</dbReference>
<evidence type="ECO:0000313" key="2">
    <source>
        <dbReference type="EMBL" id="MBE1536990.1"/>
    </source>
</evidence>
<reference evidence="2 3" key="1">
    <citation type="submission" date="2020-10" db="EMBL/GenBank/DDBJ databases">
        <title>Sequencing the genomes of 1000 actinobacteria strains.</title>
        <authorList>
            <person name="Klenk H.-P."/>
        </authorList>
    </citation>
    <scope>NUCLEOTIDE SEQUENCE [LARGE SCALE GENOMIC DNA]</scope>
    <source>
        <strain evidence="2 3">DSM 46744</strain>
    </source>
</reference>
<evidence type="ECO:0000256" key="1">
    <source>
        <dbReference type="SAM" id="MobiDB-lite"/>
    </source>
</evidence>
<keyword evidence="3" id="KW-1185">Reference proteome</keyword>
<accession>A0ABR9K2A9</accession>
<comment type="caution">
    <text evidence="2">The sequence shown here is derived from an EMBL/GenBank/DDBJ whole genome shotgun (WGS) entry which is preliminary data.</text>
</comment>
<evidence type="ECO:0000313" key="3">
    <source>
        <dbReference type="Proteomes" id="UP000627838"/>
    </source>
</evidence>
<gene>
    <name evidence="2" type="ORF">H4W34_006823</name>
</gene>
<protein>
    <submittedName>
        <fullName evidence="2">Uncharacterized protein</fullName>
    </submittedName>
</protein>
<sequence length="114" mass="11764">MDVGNPGLRNPLGPVGIGPMRPRNRVVAAAHAPGWPPAGGSRAKTTWTSAWRSVCAAWAVRLPSVHQGRDGGGARIVPPHRPVLFCVPVASSVPAGAPRSAAAADARQESVKPR</sequence>
<proteinExistence type="predicted"/>
<dbReference type="EMBL" id="JADBDZ010000001">
    <property type="protein sequence ID" value="MBE1536990.1"/>
    <property type="molecule type" value="Genomic_DNA"/>
</dbReference>
<feature type="compositionally biased region" description="Low complexity" evidence="1">
    <location>
        <begin position="95"/>
        <end position="105"/>
    </location>
</feature>
<dbReference type="RefSeq" id="WP_192762940.1">
    <property type="nucleotide sequence ID" value="NZ_JADBDZ010000001.1"/>
</dbReference>
<name>A0ABR9K2A9_9ACTN</name>
<organism evidence="2 3">
    <name type="scientific">Actinomadura algeriensis</name>
    <dbReference type="NCBI Taxonomy" id="1679523"/>
    <lineage>
        <taxon>Bacteria</taxon>
        <taxon>Bacillati</taxon>
        <taxon>Actinomycetota</taxon>
        <taxon>Actinomycetes</taxon>
        <taxon>Streptosporangiales</taxon>
        <taxon>Thermomonosporaceae</taxon>
        <taxon>Actinomadura</taxon>
    </lineage>
</organism>